<dbReference type="InterPro" id="IPR024687">
    <property type="entry name" value="MMS19_C"/>
</dbReference>
<dbReference type="STRING" id="45351.A7SGP8"/>
<dbReference type="SUPFAM" id="SSF48371">
    <property type="entry name" value="ARM repeat"/>
    <property type="match status" value="2"/>
</dbReference>
<comment type="similarity">
    <text evidence="3 10">Belongs to the MET18/MMS19 family.</text>
</comment>
<dbReference type="InterPro" id="IPR039920">
    <property type="entry name" value="MMS19"/>
</dbReference>
<dbReference type="OMA" id="FSFMPEF"/>
<evidence type="ECO:0000256" key="1">
    <source>
        <dbReference type="ARBA" id="ARBA00004123"/>
    </source>
</evidence>
<dbReference type="GO" id="GO:0005819">
    <property type="term" value="C:spindle"/>
    <property type="evidence" value="ECO:0007669"/>
    <property type="project" value="UniProtKB-SubCell"/>
</dbReference>
<dbReference type="HOGENOM" id="CLU_005943_2_0_1"/>
<dbReference type="FunFam" id="1.25.10.10:FF:000114">
    <property type="entry name" value="MMS19 nucleotide excision repair protein homolog isoform X2"/>
    <property type="match status" value="1"/>
</dbReference>
<evidence type="ECO:0000256" key="6">
    <source>
        <dbReference type="ARBA" id="ARBA00022763"/>
    </source>
</evidence>
<accession>A7SGP8</accession>
<dbReference type="InParanoid" id="A7SGP8"/>
<dbReference type="GO" id="GO:0051604">
    <property type="term" value="P:protein maturation"/>
    <property type="evidence" value="ECO:0000318"/>
    <property type="project" value="GO_Central"/>
</dbReference>
<organism evidence="13 14">
    <name type="scientific">Nematostella vectensis</name>
    <name type="common">Starlet sea anemone</name>
    <dbReference type="NCBI Taxonomy" id="45351"/>
    <lineage>
        <taxon>Eukaryota</taxon>
        <taxon>Metazoa</taxon>
        <taxon>Cnidaria</taxon>
        <taxon>Anthozoa</taxon>
        <taxon>Hexacorallia</taxon>
        <taxon>Actiniaria</taxon>
        <taxon>Edwardsiidae</taxon>
        <taxon>Nematostella</taxon>
    </lineage>
</organism>
<dbReference type="PANTHER" id="PTHR12891:SF0">
    <property type="entry name" value="MMS19 NUCLEOTIDE EXCISION REPAIR PROTEIN HOMOLOG"/>
    <property type="match status" value="1"/>
</dbReference>
<dbReference type="AlphaFoldDB" id="A7SGP8"/>
<evidence type="ECO:0000256" key="4">
    <source>
        <dbReference type="ARBA" id="ARBA00022490"/>
    </source>
</evidence>
<evidence type="ECO:0000256" key="3">
    <source>
        <dbReference type="ARBA" id="ARBA00009340"/>
    </source>
</evidence>
<gene>
    <name evidence="13" type="ORF">NEMVEDRAFT_v1g212030</name>
</gene>
<evidence type="ECO:0000256" key="7">
    <source>
        <dbReference type="ARBA" id="ARBA00023204"/>
    </source>
</evidence>
<protein>
    <recommendedName>
        <fullName evidence="10">MMS19 nucleotide excision repair protein</fullName>
    </recommendedName>
</protein>
<dbReference type="Pfam" id="PF14500">
    <property type="entry name" value="MMS19_N"/>
    <property type="match status" value="1"/>
</dbReference>
<dbReference type="PhylomeDB" id="A7SGP8"/>
<dbReference type="Proteomes" id="UP000001593">
    <property type="component" value="Unassembled WGS sequence"/>
</dbReference>
<evidence type="ECO:0000256" key="5">
    <source>
        <dbReference type="ARBA" id="ARBA00022737"/>
    </source>
</evidence>
<feature type="domain" description="MMS19 N-terminal" evidence="12">
    <location>
        <begin position="66"/>
        <end position="131"/>
    </location>
</feature>
<dbReference type="GO" id="GO:0097361">
    <property type="term" value="C:cytosolic [4Fe-4S] assembly targeting complex"/>
    <property type="evidence" value="ECO:0000318"/>
    <property type="project" value="GO_Central"/>
</dbReference>
<feature type="domain" description="MMS19 C-terminal" evidence="11">
    <location>
        <begin position="429"/>
        <end position="857"/>
    </location>
</feature>
<comment type="subcellular location">
    <subcellularLocation>
        <location evidence="2 10">Cytoplasm</location>
        <location evidence="2 10">Cytoskeleton</location>
        <location evidence="2 10">Spindle</location>
    </subcellularLocation>
    <subcellularLocation>
        <location evidence="1 10">Nucleus</location>
    </subcellularLocation>
</comment>
<dbReference type="InterPro" id="IPR016024">
    <property type="entry name" value="ARM-type_fold"/>
</dbReference>
<evidence type="ECO:0000256" key="9">
    <source>
        <dbReference type="ARBA" id="ARBA00023242"/>
    </source>
</evidence>
<keyword evidence="6 10" id="KW-0227">DNA damage</keyword>
<evidence type="ECO:0000256" key="2">
    <source>
        <dbReference type="ARBA" id="ARBA00004186"/>
    </source>
</evidence>
<keyword evidence="7 10" id="KW-0234">DNA repair</keyword>
<dbReference type="Pfam" id="PF12460">
    <property type="entry name" value="MMS19_C"/>
    <property type="match status" value="1"/>
</dbReference>
<evidence type="ECO:0000256" key="10">
    <source>
        <dbReference type="RuleBase" id="RU367072"/>
    </source>
</evidence>
<evidence type="ECO:0000259" key="11">
    <source>
        <dbReference type="Pfam" id="PF12460"/>
    </source>
</evidence>
<evidence type="ECO:0000259" key="12">
    <source>
        <dbReference type="Pfam" id="PF14500"/>
    </source>
</evidence>
<reference evidence="13 14" key="1">
    <citation type="journal article" date="2007" name="Science">
        <title>Sea anemone genome reveals ancestral eumetazoan gene repertoire and genomic organization.</title>
        <authorList>
            <person name="Putnam N.H."/>
            <person name="Srivastava M."/>
            <person name="Hellsten U."/>
            <person name="Dirks B."/>
            <person name="Chapman J."/>
            <person name="Salamov A."/>
            <person name="Terry A."/>
            <person name="Shapiro H."/>
            <person name="Lindquist E."/>
            <person name="Kapitonov V.V."/>
            <person name="Jurka J."/>
            <person name="Genikhovich G."/>
            <person name="Grigoriev I.V."/>
            <person name="Lucas S.M."/>
            <person name="Steele R.E."/>
            <person name="Finnerty J.R."/>
            <person name="Technau U."/>
            <person name="Martindale M.Q."/>
            <person name="Rokhsar D.S."/>
        </authorList>
    </citation>
    <scope>NUCLEOTIDE SEQUENCE [LARGE SCALE GENOMIC DNA]</scope>
    <source>
        <strain evidence="14">CH2 X CH6</strain>
    </source>
</reference>
<dbReference type="InterPro" id="IPR029240">
    <property type="entry name" value="MMS19_N"/>
</dbReference>
<keyword evidence="9 10" id="KW-0539">Nucleus</keyword>
<evidence type="ECO:0000313" key="13">
    <source>
        <dbReference type="EMBL" id="EDO37103.1"/>
    </source>
</evidence>
<dbReference type="PANTHER" id="PTHR12891">
    <property type="entry name" value="DNA REPAIR/TRANSCRIPTION PROTEIN MET18/MMS19"/>
    <property type="match status" value="1"/>
</dbReference>
<dbReference type="EMBL" id="DS469654">
    <property type="protein sequence ID" value="EDO37103.1"/>
    <property type="molecule type" value="Genomic_DNA"/>
</dbReference>
<proteinExistence type="inferred from homology"/>
<keyword evidence="4 10" id="KW-0963">Cytoplasm</keyword>
<keyword evidence="5" id="KW-0677">Repeat</keyword>
<sequence>MAALGQEEYPSLATLLQDVYQRRKNLLQVVELLGPSLTSTDTDKRCSAVQLLSSLLQKLVNYKLTDREDLKPVGSDLVFGFLQAMDGEKDPRNLVVAFKLARIIIKNFPIGLFAEDLFEVTSCYFPIDFTPFCLPLLMEKLSSDVINAKIDSLLTLVFQTVSSELEDAAFKALSSIIKNLESSSPGQEPFLSRIFINFYTISCYVTQCHPDVVEFKTPFLDCVIKECCANIEGADLRKVKPSGQLLQAAFVTDTTYNEITSTAVPLILSKYNDEATQGLVKKLLLDVLLGLLTASKPYYKRKGSVLASHTSALVDVLFSALVSDSPSLCRAAIAGLVSMVTLPGLLLEQKVGMFVEHLTSFVLNTKDLTVRQESNAALAFLAMEFPELIKTKLVSVLAEQLQKEDGSAMDEENISHLQSDKSHPQYDQMLNTLSAVCTEEGVVRHVVPIILDHGEYLVTGKDLERGVLHGKISETLKCLNSIVKGTLQSSTVEPNYYTEVVIYRIIDLCTQSALQESPDCPMATPEALALVCSIVRQVISHLAVNEAEDVLHIIVSNFIEGKTPLSARAEQKFAPLEPSSPWQQSQLVTVLMAAVCSARREVRIPRQKELVPRLQVLASGCNHRKTTVAASKCLGGIINKMAQGDDLTADLHSLKGQLQNHMDGNEEQRWRAVITWLWLTRALVTRSHPMAQEFVQKVLHLLDDVSVGRVAADGFYVIVSDCDDVMNQAMHADIKMMYKQRFFMETLPLLLKGFHDTRPECKYLYLCALSHLLQWIPKQVLLTEIPTLMPMLIQALSRDEPSLLLSTLQTLYSLVFDAPEVISRQVTSLIPNFLELAKCKASMKVRMEAIKCLGAMTTLEHHVVYVYKARVIKELACTLDDPKRLVRAEAVKCRNEW</sequence>
<dbReference type="eggNOG" id="KOG1967">
    <property type="taxonomic scope" value="Eukaryota"/>
</dbReference>
<evidence type="ECO:0000256" key="8">
    <source>
        <dbReference type="ARBA" id="ARBA00023212"/>
    </source>
</evidence>
<evidence type="ECO:0000313" key="14">
    <source>
        <dbReference type="Proteomes" id="UP000001593"/>
    </source>
</evidence>
<dbReference type="Gene3D" id="1.25.10.10">
    <property type="entry name" value="Leucine-rich Repeat Variant"/>
    <property type="match status" value="2"/>
</dbReference>
<keyword evidence="14" id="KW-1185">Reference proteome</keyword>
<name>A7SGP8_NEMVE</name>
<comment type="function">
    <text evidence="10">Key component of the cytosolic iron-sulfur protein assembly (CIA) complex, a multiprotein complex that mediates the incorporation of iron-sulfur cluster into apoproteins specifically involved in DNA metabolism and genomic integrity. In the CIA complex, MMS19 acts as an adapter between early-acting CIA components and a subset of cellular target iron-sulfur proteins.</text>
</comment>
<dbReference type="GO" id="GO:0005634">
    <property type="term" value="C:nucleus"/>
    <property type="evidence" value="ECO:0007669"/>
    <property type="project" value="UniProtKB-SubCell"/>
</dbReference>
<comment type="subunit">
    <text evidence="10">Component of the CIA complex.</text>
</comment>
<keyword evidence="8 10" id="KW-0206">Cytoskeleton</keyword>
<dbReference type="GO" id="GO:0006281">
    <property type="term" value="P:DNA repair"/>
    <property type="evidence" value="ECO:0007669"/>
    <property type="project" value="UniProtKB-UniRule"/>
</dbReference>
<dbReference type="GO" id="GO:0016226">
    <property type="term" value="P:iron-sulfur cluster assembly"/>
    <property type="evidence" value="ECO:0007669"/>
    <property type="project" value="UniProtKB-UniRule"/>
</dbReference>
<dbReference type="InterPro" id="IPR011989">
    <property type="entry name" value="ARM-like"/>
</dbReference>